<dbReference type="EMBL" id="CAKXZS010000018">
    <property type="protein sequence ID" value="CAH2400503.1"/>
    <property type="molecule type" value="Genomic_DNA"/>
</dbReference>
<protein>
    <recommendedName>
        <fullName evidence="3">HTH merR-type domain-containing protein</fullName>
    </recommendedName>
</protein>
<gene>
    <name evidence="1" type="ORF">MES4922_250002</name>
</gene>
<evidence type="ECO:0000313" key="1">
    <source>
        <dbReference type="EMBL" id="CAH2400503.1"/>
    </source>
</evidence>
<evidence type="ECO:0000313" key="2">
    <source>
        <dbReference type="Proteomes" id="UP001152604"/>
    </source>
</evidence>
<dbReference type="Proteomes" id="UP001152604">
    <property type="component" value="Unassembled WGS sequence"/>
</dbReference>
<accession>A0ABM9DUW5</accession>
<sequence>MGGFSMTDYSLADLTKITDSKRRSVQLWAEAGVIHADVETERAGTGVHRRFSRNEAIIAVLIARRAELRISIGMLKMLADHYRTLMQRFDVIFEECIAGRMTAYMASYADVGYKAFSTTFHAVDPSISPEKQMQALGAFLQKATDQAGGCHVMRLDRYLAVLR</sequence>
<evidence type="ECO:0008006" key="3">
    <source>
        <dbReference type="Google" id="ProtNLM"/>
    </source>
</evidence>
<keyword evidence="2" id="KW-1185">Reference proteome</keyword>
<reference evidence="1" key="1">
    <citation type="submission" date="2022-03" db="EMBL/GenBank/DDBJ databases">
        <authorList>
            <person name="Brunel B."/>
        </authorList>
    </citation>
    <scope>NUCLEOTIDE SEQUENCE</scope>
    <source>
        <strain evidence="1">STM4922sample</strain>
    </source>
</reference>
<proteinExistence type="predicted"/>
<name>A0ABM9DUW5_9HYPH</name>
<comment type="caution">
    <text evidence="1">The sequence shown here is derived from an EMBL/GenBank/DDBJ whole genome shotgun (WGS) entry which is preliminary data.</text>
</comment>
<organism evidence="1 2">
    <name type="scientific">Mesorhizobium ventifaucium</name>
    <dbReference type="NCBI Taxonomy" id="666020"/>
    <lineage>
        <taxon>Bacteria</taxon>
        <taxon>Pseudomonadati</taxon>
        <taxon>Pseudomonadota</taxon>
        <taxon>Alphaproteobacteria</taxon>
        <taxon>Hyphomicrobiales</taxon>
        <taxon>Phyllobacteriaceae</taxon>
        <taxon>Mesorhizobium</taxon>
    </lineage>
</organism>